<reference evidence="1 2" key="2">
    <citation type="journal article" date="2021" name="Genomics">
        <title>High-quality reference genome for Clonorchis sinensis.</title>
        <authorList>
            <person name="Young N.D."/>
            <person name="Stroehlein A.J."/>
            <person name="Kinkar L."/>
            <person name="Wang T."/>
            <person name="Sohn W.M."/>
            <person name="Chang B.C.H."/>
            <person name="Kaur P."/>
            <person name="Weisz D."/>
            <person name="Dudchenko O."/>
            <person name="Aiden E.L."/>
            <person name="Korhonen P.K."/>
            <person name="Gasser R.B."/>
        </authorList>
    </citation>
    <scope>NUCLEOTIDE SEQUENCE [LARGE SCALE GENOMIC DNA]</scope>
    <source>
        <strain evidence="1">Cs-k2</strain>
    </source>
</reference>
<organism evidence="1 2">
    <name type="scientific">Clonorchis sinensis</name>
    <name type="common">Chinese liver fluke</name>
    <dbReference type="NCBI Taxonomy" id="79923"/>
    <lineage>
        <taxon>Eukaryota</taxon>
        <taxon>Metazoa</taxon>
        <taxon>Spiralia</taxon>
        <taxon>Lophotrochozoa</taxon>
        <taxon>Platyhelminthes</taxon>
        <taxon>Trematoda</taxon>
        <taxon>Digenea</taxon>
        <taxon>Opisthorchiida</taxon>
        <taxon>Opisthorchiata</taxon>
        <taxon>Opisthorchiidae</taxon>
        <taxon>Clonorchis</taxon>
    </lineage>
</organism>
<dbReference type="AlphaFoldDB" id="A0A419QER4"/>
<reference evidence="1 2" key="1">
    <citation type="journal article" date="2018" name="Biotechnol. Adv.">
        <title>Improved genomic resources and new bioinformatic workflow for the carcinogenic parasite Clonorchis sinensis: Biotechnological implications.</title>
        <authorList>
            <person name="Wang D."/>
            <person name="Korhonen P.K."/>
            <person name="Gasser R.B."/>
            <person name="Young N.D."/>
        </authorList>
    </citation>
    <scope>NUCLEOTIDE SEQUENCE [LARGE SCALE GENOMIC DNA]</scope>
    <source>
        <strain evidence="1">Cs-k2</strain>
    </source>
</reference>
<evidence type="ECO:0000313" key="1">
    <source>
        <dbReference type="EMBL" id="KAG5445463.1"/>
    </source>
</evidence>
<dbReference type="InParanoid" id="A0A419QER4"/>
<name>A0A419QER4_CLOSI</name>
<dbReference type="EMBL" id="NIRI02000056">
    <property type="protein sequence ID" value="KAG5445463.1"/>
    <property type="molecule type" value="Genomic_DNA"/>
</dbReference>
<dbReference type="Proteomes" id="UP000286415">
    <property type="component" value="Unassembled WGS sequence"/>
</dbReference>
<proteinExistence type="predicted"/>
<accession>A0A419QER4</accession>
<gene>
    <name evidence="1" type="ORF">CSKR_103725</name>
</gene>
<protein>
    <submittedName>
        <fullName evidence="1">Uncharacterized protein</fullName>
    </submittedName>
</protein>
<sequence>MDLNTSTLFYLLDPPKFLVCVDTHVYLVLDGALGWTVIATEGLCSRASRGSLFGCAVPQVEILASSITLGILLSTPVLKTVFQLLYRSFAHCSAHCDMSKGMIA</sequence>
<comment type="caution">
    <text evidence="1">The sequence shown here is derived from an EMBL/GenBank/DDBJ whole genome shotgun (WGS) entry which is preliminary data.</text>
</comment>
<keyword evidence="2" id="KW-1185">Reference proteome</keyword>
<evidence type="ECO:0000313" key="2">
    <source>
        <dbReference type="Proteomes" id="UP000286415"/>
    </source>
</evidence>